<sequence length="292" mass="32362">MRSLEVLALFFSAVPLGSAFKAGHHGAVSRRSHSLRKAPSSALSATSVAERKPATASYEDAEKQEVSDYFNTVGFERWNKIYSETDDVNSVQKDIREGHHQTVDKVLAWMKADDPSSRQPLKGQSFCDAGCGVGSLALPLAAMGAAVDASDISQAMTEEAARRASEVLPREQRNKMKFVTSDLENLKGSYDNVACIDVMIHYPSDKMFEMVQGLGKLAKKRLIVSFAPDTWYYAILKKVGELFPGPSKTTRAYLHKAEDVEKALKAAGFTVKRREFTGTRFYFSQLFEAVRE</sequence>
<protein>
    <recommendedName>
        <fullName evidence="3">Magnesium-protoporphyrin IX methyltransferase C-terminal domain-containing protein</fullName>
    </recommendedName>
</protein>
<evidence type="ECO:0000313" key="4">
    <source>
        <dbReference type="EMBL" id="CEM45063.1"/>
    </source>
</evidence>
<evidence type="ECO:0000259" key="3">
    <source>
        <dbReference type="Pfam" id="PF07109"/>
    </source>
</evidence>
<evidence type="ECO:0000256" key="2">
    <source>
        <dbReference type="SAM" id="SignalP"/>
    </source>
</evidence>
<dbReference type="Pfam" id="PF07109">
    <property type="entry name" value="Mg-por_mtran_C"/>
    <property type="match status" value="1"/>
</dbReference>
<dbReference type="PROSITE" id="PS51556">
    <property type="entry name" value="SAM_MT_MG_PIX"/>
    <property type="match status" value="1"/>
</dbReference>
<dbReference type="InterPro" id="IPR010940">
    <property type="entry name" value="Mg_prot_MeTrfase_C"/>
</dbReference>
<feature type="domain" description="Magnesium-protoporphyrin IX methyltransferase C-terminal" evidence="3">
    <location>
        <begin position="195"/>
        <end position="291"/>
    </location>
</feature>
<feature type="chain" id="PRO_5005191559" description="Magnesium-protoporphyrin IX methyltransferase C-terminal domain-containing protein" evidence="2">
    <location>
        <begin position="20"/>
        <end position="292"/>
    </location>
</feature>
<dbReference type="VEuPathDB" id="CryptoDB:Cvel_28860"/>
<keyword evidence="2" id="KW-0732">Signal</keyword>
<dbReference type="InterPro" id="IPR029063">
    <property type="entry name" value="SAM-dependent_MTases_sf"/>
</dbReference>
<dbReference type="PANTHER" id="PTHR43861">
    <property type="entry name" value="TRANS-ACONITATE 2-METHYLTRANSFERASE-RELATED"/>
    <property type="match status" value="1"/>
</dbReference>
<dbReference type="Gene3D" id="3.40.50.150">
    <property type="entry name" value="Vaccinia Virus protein VP39"/>
    <property type="match status" value="1"/>
</dbReference>
<dbReference type="GO" id="GO:0015995">
    <property type="term" value="P:chlorophyll biosynthetic process"/>
    <property type="evidence" value="ECO:0007669"/>
    <property type="project" value="InterPro"/>
</dbReference>
<feature type="signal peptide" evidence="2">
    <location>
        <begin position="1"/>
        <end position="19"/>
    </location>
</feature>
<dbReference type="EMBL" id="CDMZ01003089">
    <property type="protein sequence ID" value="CEM45063.1"/>
    <property type="molecule type" value="Genomic_DNA"/>
</dbReference>
<proteinExistence type="predicted"/>
<dbReference type="AlphaFoldDB" id="A0A0G4HLL5"/>
<name>A0A0G4HLL5_9ALVE</name>
<organism evidence="4">
    <name type="scientific">Chromera velia CCMP2878</name>
    <dbReference type="NCBI Taxonomy" id="1169474"/>
    <lineage>
        <taxon>Eukaryota</taxon>
        <taxon>Sar</taxon>
        <taxon>Alveolata</taxon>
        <taxon>Colpodellida</taxon>
        <taxon>Chromeraceae</taxon>
        <taxon>Chromera</taxon>
    </lineage>
</organism>
<feature type="region of interest" description="Disordered" evidence="1">
    <location>
        <begin position="31"/>
        <end position="61"/>
    </location>
</feature>
<dbReference type="InterPro" id="IPR010251">
    <property type="entry name" value="Mg_prot_MeTrfase"/>
</dbReference>
<dbReference type="NCBIfam" id="TIGR02021">
    <property type="entry name" value="BchM-ChlM"/>
    <property type="match status" value="1"/>
</dbReference>
<dbReference type="CDD" id="cd02440">
    <property type="entry name" value="AdoMet_MTases"/>
    <property type="match status" value="1"/>
</dbReference>
<evidence type="ECO:0000256" key="1">
    <source>
        <dbReference type="SAM" id="MobiDB-lite"/>
    </source>
</evidence>
<dbReference type="GO" id="GO:0046406">
    <property type="term" value="F:magnesium protoporphyrin IX methyltransferase activity"/>
    <property type="evidence" value="ECO:0007669"/>
    <property type="project" value="InterPro"/>
</dbReference>
<gene>
    <name evidence="4" type="ORF">Cvel_28860</name>
</gene>
<dbReference type="SUPFAM" id="SSF53335">
    <property type="entry name" value="S-adenosyl-L-methionine-dependent methyltransferases"/>
    <property type="match status" value="1"/>
</dbReference>
<reference evidence="4" key="1">
    <citation type="submission" date="2014-11" db="EMBL/GenBank/DDBJ databases">
        <authorList>
            <person name="Otto D Thomas"/>
            <person name="Naeem Raeece"/>
        </authorList>
    </citation>
    <scope>NUCLEOTIDE SEQUENCE</scope>
</reference>
<accession>A0A0G4HLL5</accession>